<evidence type="ECO:0000313" key="2">
    <source>
        <dbReference type="EMBL" id="RRJ90152.1"/>
    </source>
</evidence>
<keyword evidence="1" id="KW-0812">Transmembrane</keyword>
<sequence>MPSFQVVGALFSRRIFYLADSTRFAFIGNYSCSQPLGKIALRDNFSQFDQTLNKTLKYGLLIFGIAIIAVIGFVSYGLYLMEIEDHYGDIQNFHFKSKNGDLIINKSTSEFGIVEKTWKRLNIRTNEKDSTDLYFWVYKNGVQTKAEVYRPKDGGIELNGITYSELMKKIDNSELKLITRN</sequence>
<evidence type="ECO:0000256" key="1">
    <source>
        <dbReference type="SAM" id="Phobius"/>
    </source>
</evidence>
<reference evidence="2 3" key="1">
    <citation type="submission" date="2018-11" db="EMBL/GenBank/DDBJ databases">
        <title>Flavobacterium sp. nov., YIM 102600 draft genome.</title>
        <authorList>
            <person name="Li G."/>
            <person name="Jiang Y."/>
        </authorList>
    </citation>
    <scope>NUCLEOTIDE SEQUENCE [LARGE SCALE GENOMIC DNA]</scope>
    <source>
        <strain evidence="2 3">YIM 102600</strain>
    </source>
</reference>
<feature type="transmembrane region" description="Helical" evidence="1">
    <location>
        <begin position="58"/>
        <end position="79"/>
    </location>
</feature>
<keyword evidence="1" id="KW-0472">Membrane</keyword>
<dbReference type="OrthoDB" id="1362010at2"/>
<dbReference type="RefSeq" id="WP_125013112.1">
    <property type="nucleotide sequence ID" value="NZ_RQVR01000012.1"/>
</dbReference>
<keyword evidence="1" id="KW-1133">Transmembrane helix</keyword>
<comment type="caution">
    <text evidence="2">The sequence shown here is derived from an EMBL/GenBank/DDBJ whole genome shotgun (WGS) entry which is preliminary data.</text>
</comment>
<dbReference type="Proteomes" id="UP000271937">
    <property type="component" value="Unassembled WGS sequence"/>
</dbReference>
<name>A0A3P3W512_9FLAO</name>
<keyword evidence="3" id="KW-1185">Reference proteome</keyword>
<evidence type="ECO:0000313" key="3">
    <source>
        <dbReference type="Proteomes" id="UP000271937"/>
    </source>
</evidence>
<organism evidence="2 3">
    <name type="scientific">Flavobacterium macacae</name>
    <dbReference type="NCBI Taxonomy" id="2488993"/>
    <lineage>
        <taxon>Bacteria</taxon>
        <taxon>Pseudomonadati</taxon>
        <taxon>Bacteroidota</taxon>
        <taxon>Flavobacteriia</taxon>
        <taxon>Flavobacteriales</taxon>
        <taxon>Flavobacteriaceae</taxon>
        <taxon>Flavobacterium</taxon>
    </lineage>
</organism>
<dbReference type="AlphaFoldDB" id="A0A3P3W512"/>
<protein>
    <submittedName>
        <fullName evidence="2">Uncharacterized protein</fullName>
    </submittedName>
</protein>
<proteinExistence type="predicted"/>
<dbReference type="EMBL" id="RQVR01000012">
    <property type="protein sequence ID" value="RRJ90152.1"/>
    <property type="molecule type" value="Genomic_DNA"/>
</dbReference>
<gene>
    <name evidence="2" type="ORF">EG849_10860</name>
</gene>
<accession>A0A3P3W512</accession>